<dbReference type="Pfam" id="PF02760">
    <property type="entry name" value="HIN"/>
    <property type="match status" value="1"/>
</dbReference>
<dbReference type="FunFam" id="1.10.533.10:FF:000011">
    <property type="entry name" value="Myeloid cell nuclear differentiation antigen"/>
    <property type="match status" value="1"/>
</dbReference>
<dbReference type="Gene3D" id="2.40.50.140">
    <property type="entry name" value="Nucleic acid-binding proteins"/>
    <property type="match status" value="2"/>
</dbReference>
<dbReference type="SUPFAM" id="SSF159141">
    <property type="entry name" value="HIN-2000 domain-like"/>
    <property type="match status" value="2"/>
</dbReference>
<dbReference type="CDD" id="cd08305">
    <property type="entry name" value="Pyrin"/>
    <property type="match status" value="1"/>
</dbReference>
<dbReference type="PROSITE" id="PS50824">
    <property type="entry name" value="DAPIN"/>
    <property type="match status" value="1"/>
</dbReference>
<dbReference type="FunFam" id="2.40.50.140:FF:000101">
    <property type="entry name" value="Myeloid cell nuclear differentiation antigen"/>
    <property type="match status" value="1"/>
</dbReference>
<dbReference type="Gene3D" id="1.10.533.10">
    <property type="entry name" value="Death Domain, Fas"/>
    <property type="match status" value="1"/>
</dbReference>
<reference evidence="7" key="2">
    <citation type="submission" date="2025-08" db="UniProtKB">
        <authorList>
            <consortium name="Ensembl"/>
        </authorList>
    </citation>
    <scope>IDENTIFICATION</scope>
</reference>
<keyword evidence="8" id="KW-1185">Reference proteome</keyword>
<dbReference type="FunFam" id="2.40.50.140:FF:000105">
    <property type="entry name" value="Myeloid cell nuclear differentiation antigen"/>
    <property type="match status" value="1"/>
</dbReference>
<evidence type="ECO:0000256" key="3">
    <source>
        <dbReference type="ARBA" id="ARBA00023242"/>
    </source>
</evidence>
<keyword evidence="3" id="KW-0539">Nucleus</keyword>
<evidence type="ECO:0000259" key="5">
    <source>
        <dbReference type="PROSITE" id="PS50824"/>
    </source>
</evidence>
<feature type="domain" description="HIN-200" evidence="6">
    <location>
        <begin position="204"/>
        <end position="403"/>
    </location>
</feature>
<dbReference type="GeneTree" id="ENSGT00390000013296"/>
<comment type="similarity">
    <text evidence="2">Belongs to the HIN-200 family.</text>
</comment>
<dbReference type="InterPro" id="IPR011029">
    <property type="entry name" value="DEATH-like_dom_sf"/>
</dbReference>
<organism evidence="7 8">
    <name type="scientific">Sciurus vulgaris</name>
    <name type="common">Eurasian red squirrel</name>
    <dbReference type="NCBI Taxonomy" id="55149"/>
    <lineage>
        <taxon>Eukaryota</taxon>
        <taxon>Metazoa</taxon>
        <taxon>Chordata</taxon>
        <taxon>Craniata</taxon>
        <taxon>Vertebrata</taxon>
        <taxon>Euteleostomi</taxon>
        <taxon>Mammalia</taxon>
        <taxon>Eutheria</taxon>
        <taxon>Euarchontoglires</taxon>
        <taxon>Glires</taxon>
        <taxon>Rodentia</taxon>
        <taxon>Sciuromorpha</taxon>
        <taxon>Sciuridae</taxon>
        <taxon>Sciurinae</taxon>
        <taxon>Sciurini</taxon>
        <taxon>Sciurus</taxon>
    </lineage>
</organism>
<dbReference type="InterPro" id="IPR004020">
    <property type="entry name" value="DAPIN"/>
</dbReference>
<dbReference type="PANTHER" id="PTHR12200:SF24">
    <property type="entry name" value="INTERFERON ACTIVATED GENE 207-RELATED"/>
    <property type="match status" value="1"/>
</dbReference>
<dbReference type="InterPro" id="IPR040205">
    <property type="entry name" value="HIN-200"/>
</dbReference>
<dbReference type="GO" id="GO:0003690">
    <property type="term" value="F:double-stranded DNA binding"/>
    <property type="evidence" value="ECO:0007669"/>
    <property type="project" value="TreeGrafter"/>
</dbReference>
<dbReference type="Ensembl" id="ENSSVLT00005008958.1">
    <property type="protein sequence ID" value="ENSSVLP00005008047.1"/>
    <property type="gene ID" value="ENSSVLG00005006138.1"/>
</dbReference>
<feature type="compositionally biased region" description="Basic residues" evidence="4">
    <location>
        <begin position="87"/>
        <end position="105"/>
    </location>
</feature>
<feature type="compositionally biased region" description="Polar residues" evidence="4">
    <location>
        <begin position="147"/>
        <end position="191"/>
    </location>
</feature>
<dbReference type="GO" id="GO:0005829">
    <property type="term" value="C:cytosol"/>
    <property type="evidence" value="ECO:0007669"/>
    <property type="project" value="TreeGrafter"/>
</dbReference>
<comment type="subcellular location">
    <subcellularLocation>
        <location evidence="1">Nucleus</location>
    </subcellularLocation>
</comment>
<reference evidence="7" key="1">
    <citation type="submission" date="2020-06" db="EMBL/GenBank/DDBJ databases">
        <authorList>
            <consortium name="Wellcome Sanger Institute Data Sharing"/>
        </authorList>
    </citation>
    <scope>NUCLEOTIDE SEQUENCE [LARGE SCALE GENOMIC DNA]</scope>
</reference>
<evidence type="ECO:0000256" key="2">
    <source>
        <dbReference type="ARBA" id="ARBA00008647"/>
    </source>
</evidence>
<proteinExistence type="inferred from homology"/>
<dbReference type="GO" id="GO:0035458">
    <property type="term" value="P:cellular response to interferon-beta"/>
    <property type="evidence" value="ECO:0007669"/>
    <property type="project" value="InterPro"/>
</dbReference>
<protein>
    <submittedName>
        <fullName evidence="7">Uncharacterized protein</fullName>
    </submittedName>
</protein>
<dbReference type="SMART" id="SM01289">
    <property type="entry name" value="PYRIN"/>
    <property type="match status" value="1"/>
</dbReference>
<dbReference type="Proteomes" id="UP000694564">
    <property type="component" value="Chromosome 1"/>
</dbReference>
<accession>A0A8D2AWU8</accession>
<dbReference type="GO" id="GO:0002218">
    <property type="term" value="P:activation of innate immune response"/>
    <property type="evidence" value="ECO:0007669"/>
    <property type="project" value="InterPro"/>
</dbReference>
<reference evidence="7" key="3">
    <citation type="submission" date="2025-09" db="UniProtKB">
        <authorList>
            <consortium name="Ensembl"/>
        </authorList>
    </citation>
    <scope>IDENTIFICATION</scope>
</reference>
<dbReference type="GO" id="GO:0005654">
    <property type="term" value="C:nucleoplasm"/>
    <property type="evidence" value="ECO:0007669"/>
    <property type="project" value="TreeGrafter"/>
</dbReference>
<evidence type="ECO:0000256" key="1">
    <source>
        <dbReference type="ARBA" id="ARBA00004123"/>
    </source>
</evidence>
<dbReference type="Pfam" id="PF02758">
    <property type="entry name" value="PYRIN"/>
    <property type="match status" value="1"/>
</dbReference>
<evidence type="ECO:0000259" key="6">
    <source>
        <dbReference type="PROSITE" id="PS50834"/>
    </source>
</evidence>
<evidence type="ECO:0000313" key="7">
    <source>
        <dbReference type="Ensembl" id="ENSSVLP00005008047.1"/>
    </source>
</evidence>
<evidence type="ECO:0000256" key="4">
    <source>
        <dbReference type="SAM" id="MobiDB-lite"/>
    </source>
</evidence>
<feature type="domain" description="Pyrin" evidence="5">
    <location>
        <begin position="1"/>
        <end position="88"/>
    </location>
</feature>
<dbReference type="InterPro" id="IPR004021">
    <property type="entry name" value="HIN200/IF120x"/>
</dbReference>
<feature type="compositionally biased region" description="Polar residues" evidence="4">
    <location>
        <begin position="122"/>
        <end position="137"/>
    </location>
</feature>
<feature type="region of interest" description="Disordered" evidence="4">
    <location>
        <begin position="87"/>
        <end position="191"/>
    </location>
</feature>
<dbReference type="AlphaFoldDB" id="A0A8D2AWU8"/>
<dbReference type="InterPro" id="IPR012340">
    <property type="entry name" value="NA-bd_OB-fold"/>
</dbReference>
<evidence type="ECO:0000313" key="8">
    <source>
        <dbReference type="Proteomes" id="UP000694564"/>
    </source>
</evidence>
<name>A0A8D2AWU8_SCIVU</name>
<sequence>MVNEYKKIVLLIGLEAINDYHFRLIKSLLAKDLKLTRNMQDDYDRIRIADLMEEKFQNDAGLRKLIAVCRDIPALADLAETLEKRRLKVKRKSKGERKSTVKKGQKPSGSLQTPQMPPTAPSGRTHTIDLSPTSSREIQMPHVKIISSLTSSSRMQTPHLSPASSSKIQTPQVHPAVSSTSLQTPSVSPTSFSSCLLMNRRLTTIPKEASKECGYQKGPKEVMVLKATESFTYEFKECEKRMFHATVATESQFFRVKVFDISLKDKFIPRKVIAISDYIGRNGFLEIYSASSVSDVSANRKMEISYRLVQIANGTPKIEYLCSQCTVKYVNGVYTVYKKNVREDCTYYEIQDNTGKMEVVVHGRLIYINCEEGDKLKLFCFELAFNEDKWQLRSVKHSYIKVGILRECLSSKGLLVFLNFLFVLFSYT</sequence>
<dbReference type="PANTHER" id="PTHR12200">
    <property type="entry name" value="INTERFERON-INDUCIBLE PROTEIN AIM2 FAMILY MEMBER"/>
    <property type="match status" value="1"/>
</dbReference>
<dbReference type="PROSITE" id="PS50834">
    <property type="entry name" value="HIN_200"/>
    <property type="match status" value="1"/>
</dbReference>